<dbReference type="PRINTS" id="PR00332">
    <property type="entry name" value="HISTRIAD"/>
</dbReference>
<name>A0A382LC95_9ZZZZ</name>
<dbReference type="InterPro" id="IPR011146">
    <property type="entry name" value="HIT-like"/>
</dbReference>
<dbReference type="Pfam" id="PF01230">
    <property type="entry name" value="HIT"/>
    <property type="match status" value="1"/>
</dbReference>
<dbReference type="EMBL" id="UINC01086197">
    <property type="protein sequence ID" value="SVC34438.1"/>
    <property type="molecule type" value="Genomic_DNA"/>
</dbReference>
<feature type="domain" description="HIT" evidence="1">
    <location>
        <begin position="5"/>
        <end position="113"/>
    </location>
</feature>
<dbReference type="InterPro" id="IPR036265">
    <property type="entry name" value="HIT-like_sf"/>
</dbReference>
<accession>A0A382LC95</accession>
<dbReference type="InterPro" id="IPR019808">
    <property type="entry name" value="Histidine_triad_CS"/>
</dbReference>
<reference evidence="2" key="1">
    <citation type="submission" date="2018-05" db="EMBL/GenBank/DDBJ databases">
        <authorList>
            <person name="Lanie J.A."/>
            <person name="Ng W.-L."/>
            <person name="Kazmierczak K.M."/>
            <person name="Andrzejewski T.M."/>
            <person name="Davidsen T.M."/>
            <person name="Wayne K.J."/>
            <person name="Tettelin H."/>
            <person name="Glass J.I."/>
            <person name="Rusch D."/>
            <person name="Podicherti R."/>
            <person name="Tsui H.-C.T."/>
            <person name="Winkler M.E."/>
        </authorList>
    </citation>
    <scope>NUCLEOTIDE SEQUENCE</scope>
</reference>
<evidence type="ECO:0000259" key="1">
    <source>
        <dbReference type="PROSITE" id="PS51084"/>
    </source>
</evidence>
<dbReference type="PANTHER" id="PTHR23089">
    <property type="entry name" value="HISTIDINE TRIAD HIT PROTEIN"/>
    <property type="match status" value="1"/>
</dbReference>
<sequence length="113" mass="12700">MDDCLFCKIYGGEIPSEILYKDDYCFAIKDINPVSPVHLLIIPSVHLTYLQSFEVEDFRILNSMYKVAIELAIAEGISESGYRLVINQKRDSGQQVPHLHLHLIGGHNLASIG</sequence>
<dbReference type="AlphaFoldDB" id="A0A382LC95"/>
<gene>
    <name evidence="2" type="ORF">METZ01_LOCUS287292</name>
</gene>
<dbReference type="PROSITE" id="PS51084">
    <property type="entry name" value="HIT_2"/>
    <property type="match status" value="1"/>
</dbReference>
<dbReference type="InterPro" id="IPR001310">
    <property type="entry name" value="Histidine_triad_HIT"/>
</dbReference>
<protein>
    <recommendedName>
        <fullName evidence="1">HIT domain-containing protein</fullName>
    </recommendedName>
</protein>
<proteinExistence type="predicted"/>
<dbReference type="GO" id="GO:0003824">
    <property type="term" value="F:catalytic activity"/>
    <property type="evidence" value="ECO:0007669"/>
    <property type="project" value="InterPro"/>
</dbReference>
<evidence type="ECO:0000313" key="2">
    <source>
        <dbReference type="EMBL" id="SVC34438.1"/>
    </source>
</evidence>
<dbReference type="PROSITE" id="PS00892">
    <property type="entry name" value="HIT_1"/>
    <property type="match status" value="1"/>
</dbReference>
<dbReference type="Gene3D" id="3.30.428.10">
    <property type="entry name" value="HIT-like"/>
    <property type="match status" value="1"/>
</dbReference>
<organism evidence="2">
    <name type="scientific">marine metagenome</name>
    <dbReference type="NCBI Taxonomy" id="408172"/>
    <lineage>
        <taxon>unclassified sequences</taxon>
        <taxon>metagenomes</taxon>
        <taxon>ecological metagenomes</taxon>
    </lineage>
</organism>
<dbReference type="SUPFAM" id="SSF54197">
    <property type="entry name" value="HIT-like"/>
    <property type="match status" value="1"/>
</dbReference>